<evidence type="ECO:0000313" key="2">
    <source>
        <dbReference type="Proteomes" id="UP000287166"/>
    </source>
</evidence>
<dbReference type="Proteomes" id="UP000287166">
    <property type="component" value="Unassembled WGS sequence"/>
</dbReference>
<comment type="caution">
    <text evidence="1">The sequence shown here is derived from an EMBL/GenBank/DDBJ whole genome shotgun (WGS) entry which is preliminary data.</text>
</comment>
<dbReference type="RefSeq" id="XP_027610470.1">
    <property type="nucleotide sequence ID" value="XM_027754669.1"/>
</dbReference>
<dbReference type="AlphaFoldDB" id="A0A401GBN3"/>
<proteinExistence type="predicted"/>
<accession>A0A401GBN3</accession>
<organism evidence="1 2">
    <name type="scientific">Sparassis crispa</name>
    <dbReference type="NCBI Taxonomy" id="139825"/>
    <lineage>
        <taxon>Eukaryota</taxon>
        <taxon>Fungi</taxon>
        <taxon>Dikarya</taxon>
        <taxon>Basidiomycota</taxon>
        <taxon>Agaricomycotina</taxon>
        <taxon>Agaricomycetes</taxon>
        <taxon>Polyporales</taxon>
        <taxon>Sparassidaceae</taxon>
        <taxon>Sparassis</taxon>
    </lineage>
</organism>
<dbReference type="EMBL" id="BFAD01000002">
    <property type="protein sequence ID" value="GBE79557.1"/>
    <property type="molecule type" value="Genomic_DNA"/>
</dbReference>
<reference evidence="1 2" key="1">
    <citation type="journal article" date="2018" name="Sci. Rep.">
        <title>Genome sequence of the cauliflower mushroom Sparassis crispa (Hanabiratake) and its association with beneficial usage.</title>
        <authorList>
            <person name="Kiyama R."/>
            <person name="Furutani Y."/>
            <person name="Kawaguchi K."/>
            <person name="Nakanishi T."/>
        </authorList>
    </citation>
    <scope>NUCLEOTIDE SEQUENCE [LARGE SCALE GENOMIC DNA]</scope>
</reference>
<gene>
    <name evidence="1" type="ORF">SCP_0207570</name>
</gene>
<evidence type="ECO:0000313" key="1">
    <source>
        <dbReference type="EMBL" id="GBE79557.1"/>
    </source>
</evidence>
<dbReference type="InParanoid" id="A0A401GBN3"/>
<protein>
    <submittedName>
        <fullName evidence="1">Uncharacterized protein</fullName>
    </submittedName>
</protein>
<sequence length="368" mass="40943">MPNINDIAIEVSSWKMNIVLGLSGYSPPPVPPTQPPTLPQFSATLALKPTVFTVITRTNHGTLRHRPAFGLVRGQYRNDADVITQEFISEQYLTTLPRSYITQYDVFTSRPHAHYSRSRPGTFARSAKQALVIFSPSSGYHGWYHCRSILEQERVDELTDMLSVCTLHDYPCDDPHLVEGICHGLASLTISDPLVIIKNAASSCEEVDQLARRVALLRIIDDFADAVDCMGASFDSDLTLVECPGATMESEIFKTVHIATADTAELGVLDFEPDKERLWTENTMWKPPFSSIDADQHNKTERLSLDDPIFPSSCLSCTRMLAHALPHILPSALSPLTSTEVLETLHRVARPDLFFPLPPMVSLLIDVD</sequence>
<name>A0A401GBN3_9APHY</name>
<keyword evidence="2" id="KW-1185">Reference proteome</keyword>
<dbReference type="GeneID" id="38776474"/>